<protein>
    <submittedName>
        <fullName evidence="1">Uncharacterized protein</fullName>
    </submittedName>
</protein>
<accession>A0A7X1U2T6</accession>
<dbReference type="EMBL" id="WHUV01000001">
    <property type="protein sequence ID" value="MQA52652.1"/>
    <property type="molecule type" value="Genomic_DNA"/>
</dbReference>
<dbReference type="AlphaFoldDB" id="A0A7X1U2T6"/>
<evidence type="ECO:0000313" key="1">
    <source>
        <dbReference type="EMBL" id="MQA52652.1"/>
    </source>
</evidence>
<name>A0A7X1U2T6_9PSED</name>
<comment type="caution">
    <text evidence="1">The sequence shown here is derived from an EMBL/GenBank/DDBJ whole genome shotgun (WGS) entry which is preliminary data.</text>
</comment>
<organism evidence="1 2">
    <name type="scientific">Pseudomonas piscis</name>
    <dbReference type="NCBI Taxonomy" id="2614538"/>
    <lineage>
        <taxon>Bacteria</taxon>
        <taxon>Pseudomonadati</taxon>
        <taxon>Pseudomonadota</taxon>
        <taxon>Gammaproteobacteria</taxon>
        <taxon>Pseudomonadales</taxon>
        <taxon>Pseudomonadaceae</taxon>
        <taxon>Pseudomonas</taxon>
    </lineage>
</organism>
<proteinExistence type="predicted"/>
<reference evidence="1 2" key="1">
    <citation type="submission" date="2019-10" db="EMBL/GenBank/DDBJ databases">
        <title>Pseudomonas dajingensis sp. nov., isolated from the profound head ulcers of farmed Murray cod (Maccullochella peelii peelii).</title>
        <authorList>
            <person name="Liu Y."/>
        </authorList>
    </citation>
    <scope>NUCLEOTIDE SEQUENCE [LARGE SCALE GENOMIC DNA]</scope>
    <source>
        <strain evidence="1 2">MC042</strain>
    </source>
</reference>
<gene>
    <name evidence="1" type="ORF">GDH07_04835</name>
</gene>
<sequence>MSNLGIGVWPLGDLDGCAGGERALWAPLIKKCAILAMSSALDQLYAGKYDECCAMLRAVAHRRILVVNQTSVTTSKAAHAAIPKHSVSF</sequence>
<dbReference type="Proteomes" id="UP000486534">
    <property type="component" value="Unassembled WGS sequence"/>
</dbReference>
<evidence type="ECO:0000313" key="2">
    <source>
        <dbReference type="Proteomes" id="UP000486534"/>
    </source>
</evidence>